<dbReference type="InterPro" id="IPR020472">
    <property type="entry name" value="WD40_PAC1"/>
</dbReference>
<feature type="repeat" description="WD" evidence="3">
    <location>
        <begin position="1660"/>
        <end position="1691"/>
    </location>
</feature>
<feature type="compositionally biased region" description="Gly residues" evidence="4">
    <location>
        <begin position="1746"/>
        <end position="1763"/>
    </location>
</feature>
<feature type="compositionally biased region" description="Low complexity" evidence="4">
    <location>
        <begin position="72"/>
        <end position="84"/>
    </location>
</feature>
<evidence type="ECO:0000256" key="1">
    <source>
        <dbReference type="ARBA" id="ARBA00022574"/>
    </source>
</evidence>
<gene>
    <name evidence="5" type="ORF">VOLCADRAFT_90483</name>
</gene>
<feature type="region of interest" description="Disordered" evidence="4">
    <location>
        <begin position="560"/>
        <end position="580"/>
    </location>
</feature>
<feature type="region of interest" description="Disordered" evidence="4">
    <location>
        <begin position="2029"/>
        <end position="2060"/>
    </location>
</feature>
<dbReference type="InterPro" id="IPR015943">
    <property type="entry name" value="WD40/YVTN_repeat-like_dom_sf"/>
</dbReference>
<dbReference type="PROSITE" id="PS50294">
    <property type="entry name" value="WD_REPEATS_REGION"/>
    <property type="match status" value="3"/>
</dbReference>
<feature type="repeat" description="WD" evidence="3">
    <location>
        <begin position="1768"/>
        <end position="1798"/>
    </location>
</feature>
<keyword evidence="2" id="KW-0677">Repeat</keyword>
<feature type="region of interest" description="Disordered" evidence="4">
    <location>
        <begin position="1"/>
        <end position="123"/>
    </location>
</feature>
<name>D8TUI0_VOLCA</name>
<evidence type="ECO:0000256" key="4">
    <source>
        <dbReference type="SAM" id="MobiDB-lite"/>
    </source>
</evidence>
<dbReference type="OrthoDB" id="545953at2759"/>
<evidence type="ECO:0000256" key="3">
    <source>
        <dbReference type="PROSITE-ProRule" id="PRU00221"/>
    </source>
</evidence>
<feature type="compositionally biased region" description="Low complexity" evidence="4">
    <location>
        <begin position="1720"/>
        <end position="1731"/>
    </location>
</feature>
<feature type="compositionally biased region" description="Gly residues" evidence="4">
    <location>
        <begin position="1347"/>
        <end position="1360"/>
    </location>
</feature>
<feature type="repeat" description="WD" evidence="3">
    <location>
        <begin position="1485"/>
        <end position="1526"/>
    </location>
</feature>
<dbReference type="GeneID" id="9619364"/>
<dbReference type="InParanoid" id="D8TUI0"/>
<dbReference type="InterPro" id="IPR019775">
    <property type="entry name" value="WD40_repeat_CS"/>
</dbReference>
<sequence length="2060" mass="216839">MQSGGGPVAVASSAEPAAADTAAAAAAADPANPKHVASEPRVKALPSSTIAEPPPSSPLLQDGSAVLSIRVPSAAAPAAGGSASRTASQSPLAYTQVPASRQPSGAAAAGSVSSGDGSGGGSCKARERAAAAAAAAAGDDAVTSLTRDVGGPRGGSSPGTDNAGGAAVREVWHCAVSLAFLRRFAADVVQPGWTTYDILNRVVLPATAATRCRYVDTLPSQCSSLLTFFVSYCWSMAFTELVALLEHQLHAADPEQAGGGCVFCWVDVLAINQHPGRQQTRDLQDLETAVRLARGTLVCLDSRCTPFSRIWCLFEWWTTLKVRGLRQLVFLADPATRRRLGELYQGIDVRNAQATVPSDRDRILAAIGDELDLVNAQLKLIFLLEPHDTTAIHRTGTARGQYDECRALAIVGPAGCGKTHGTAAALTATADAEPAAPTGTDSTAAEQAAEEAAVAAPLLVSQPPSAFASAAATSDDLNAERRHGQHDRPVAVHFCRAGDAASLSPLVLVRSLAFQLACQTRGSFATFLQKRYLGLSLEALSALSRLDTAFNTLLLNPLREMMPQPQDGDDDDGGPPPPEWLRRQRAAAEAAAPREVVLLVDGVDEAEGRNGRGAGRPYDNRILLALRDLFPLLPRRVRLIVTLRPQPSHILRSLVFKFDPWVANALPYDTTPPPLPLPAVKATASSPTLSRRRAKNWVLETLRRLLPPSPSANTKPKNPIGATAAAAGDGDGAGHDPQASLPAAYAALFTDRLSYLNSTAAGRSGVESLLELLLASAEPPSLHCISQLGLMPYLPYLPGWGVVFRVSEGDYRLQVIHRSLLDWLRDTGTSPPSAPPPPSRRLSHQGEYADGGHQQALQDNGGSAAGDGGEDVVGAIVGLYDGGDGKGGDAAAAVLGAAGLALDPRRGHCRLADWITTDLRKSKRPQSYSLRYAILHLAHAAVAAGGAAGGGGASRRERGDVPAVPPAPLSLLASTPIGHSTAHFTARAQQLEELLLDFNFWRQVYTSGLGAEVLRDLTTLPGLQESPVARDVLSPSHWLCQRSRICRTAGISPQSPSKRVLRSGKEYPTPSAAALEEAAAGDSMTRSTQKEPSLDEIYKLLQTHATQTKASFDSLHSKTDALAARVDLLEKNIPEIITKKVETEMKQFEVRAAQFIIETVQSQLAGAPTFATDRTGSKQRRNLTGKSAYYDSGSLIAFGVPALATAKQAAEAITQVVSDASGGSLQASFLSVEVRTEKPRPNQAAPTYNITIGVTPRVRGRRAMFGLSNRLDENRVWAPAVRLQAFDTQVVLHDSATGERVLRLQGHMDWINDVAFVQLPYKSTGTARKAMGQTGLHNAVETAMRSGDGGGGGGGGADGGGNDDHQQQHHQQHQHQQPHEEEVLLVASAGSDRTLRLWDAVTGEQLACLRQHQAHLTAVAVSPPRGSQEPPHPAVMMASTDEDGKVLLWRVQQAEELPAAAEEEEEGLAATPVRIAVAVEALPTHGSHSQAAFCCAFSPDGGVLASGGRDGSVRLWDVPSGQQQLLPAGLASPKPLSSAPPASSPAATPATRNEPDSERGLGPGEPWSLQLTLLGHTSDVAALATGRALDDRTAYSTGLDNTVRVWDLAEGRQLAVLYGHSDYVSGCDLSYDGRLLVSGSSDGTVRIWDARAAAAGAPAPQQHALGIMQMAVAPANGYVATASADKTVGIWALPSLPLAPLPPQPPSTQLKAPSRQTAKQQLEQQQQQEQQQDPEGRGGADVDVSGGDGGSNGIIGGPSGGRGLMTQLGGHTSQVASVAISPDEVTLASGSFDRTTMLLSAILLLFTYPQNMCNRQNPMPRRSVGECTLKDERCFSLRQTPLQIEVVPGISSVWSIAWSPLERLFAGGHNNSAISVCDGIRPEHPRQPSLLYAMYRPTEDSGGGGGHVYGVAWSPDGRWLAGGYSGFRGGGGHARVWDVTSGQRVGDIAAHDKDVWAVAFDPLDRNLLASCSYDGTAALWHLSDLRTPARVATLRGHHGALRSIAFITRRAGVTTDATATPNVASAAEADIAVPVPPRRAGTSPAKAHPTRTPKPSPPSK</sequence>
<accession>D8TUI0</accession>
<dbReference type="eggNOG" id="KOG0272">
    <property type="taxonomic scope" value="Eukaryota"/>
</dbReference>
<dbReference type="KEGG" id="vcn:VOLCADRAFT_90483"/>
<feature type="region of interest" description="Disordered" evidence="4">
    <location>
        <begin position="827"/>
        <end position="846"/>
    </location>
</feature>
<dbReference type="EMBL" id="GL378338">
    <property type="protein sequence ID" value="EFJ48827.1"/>
    <property type="molecule type" value="Genomic_DNA"/>
</dbReference>
<dbReference type="InterPro" id="IPR050349">
    <property type="entry name" value="WD_LIS1/nudF_dynein_reg"/>
</dbReference>
<feature type="compositionally biased region" description="Low complexity" evidence="4">
    <location>
        <begin position="1525"/>
        <end position="1550"/>
    </location>
</feature>
<keyword evidence="6" id="KW-1185">Reference proteome</keyword>
<feature type="compositionally biased region" description="Low complexity" evidence="4">
    <location>
        <begin position="8"/>
        <end position="31"/>
    </location>
</feature>
<evidence type="ECO:0000313" key="6">
    <source>
        <dbReference type="Proteomes" id="UP000001058"/>
    </source>
</evidence>
<dbReference type="InterPro" id="IPR001680">
    <property type="entry name" value="WD40_rpt"/>
</dbReference>
<dbReference type="Proteomes" id="UP000001058">
    <property type="component" value="Unassembled WGS sequence"/>
</dbReference>
<dbReference type="CDD" id="cd00200">
    <property type="entry name" value="WD40"/>
    <property type="match status" value="1"/>
</dbReference>
<dbReference type="PROSITE" id="PS00678">
    <property type="entry name" value="WD_REPEATS_1"/>
    <property type="match status" value="2"/>
</dbReference>
<feature type="repeat" description="WD" evidence="3">
    <location>
        <begin position="1573"/>
        <end position="1616"/>
    </location>
</feature>
<feature type="region of interest" description="Disordered" evidence="4">
    <location>
        <begin position="706"/>
        <end position="737"/>
    </location>
</feature>
<evidence type="ECO:0008006" key="7">
    <source>
        <dbReference type="Google" id="ProtNLM"/>
    </source>
</evidence>
<dbReference type="Pfam" id="PF00400">
    <property type="entry name" value="WD40"/>
    <property type="match status" value="7"/>
</dbReference>
<feature type="region of interest" description="Disordered" evidence="4">
    <location>
        <begin position="1342"/>
        <end position="1380"/>
    </location>
</feature>
<keyword evidence="1 3" id="KW-0853">WD repeat</keyword>
<reference evidence="5 6" key="1">
    <citation type="journal article" date="2010" name="Science">
        <title>Genomic analysis of organismal complexity in the multicellular green alga Volvox carteri.</title>
        <authorList>
            <person name="Prochnik S.E."/>
            <person name="Umen J."/>
            <person name="Nedelcu A.M."/>
            <person name="Hallmann A."/>
            <person name="Miller S.M."/>
            <person name="Nishii I."/>
            <person name="Ferris P."/>
            <person name="Kuo A."/>
            <person name="Mitros T."/>
            <person name="Fritz-Laylin L.K."/>
            <person name="Hellsten U."/>
            <person name="Chapman J."/>
            <person name="Simakov O."/>
            <person name="Rensing S.A."/>
            <person name="Terry A."/>
            <person name="Pangilinan J."/>
            <person name="Kapitonov V."/>
            <person name="Jurka J."/>
            <person name="Salamov A."/>
            <person name="Shapiro H."/>
            <person name="Schmutz J."/>
            <person name="Grimwood J."/>
            <person name="Lindquist E."/>
            <person name="Lucas S."/>
            <person name="Grigoriev I.V."/>
            <person name="Schmitt R."/>
            <person name="Kirk D."/>
            <person name="Rokhsar D.S."/>
        </authorList>
    </citation>
    <scope>NUCLEOTIDE SEQUENCE [LARGE SCALE GENOMIC DNA]</scope>
    <source>
        <strain evidence="6">f. Nagariensis / Eve</strain>
    </source>
</reference>
<feature type="compositionally biased region" description="Low complexity" evidence="4">
    <location>
        <begin position="104"/>
        <end position="115"/>
    </location>
</feature>
<dbReference type="PRINTS" id="PR00320">
    <property type="entry name" value="GPROTEINBRPT"/>
</dbReference>
<feature type="region of interest" description="Disordered" evidence="4">
    <location>
        <begin position="1525"/>
        <end position="1567"/>
    </location>
</feature>
<evidence type="ECO:0000256" key="2">
    <source>
        <dbReference type="ARBA" id="ARBA00022737"/>
    </source>
</evidence>
<feature type="compositionally biased region" description="Polar residues" evidence="4">
    <location>
        <begin position="85"/>
        <end position="103"/>
    </location>
</feature>
<feature type="repeat" description="WD" evidence="3">
    <location>
        <begin position="1385"/>
        <end position="1408"/>
    </location>
</feature>
<dbReference type="SMART" id="SM00320">
    <property type="entry name" value="WD40"/>
    <property type="match status" value="10"/>
</dbReference>
<proteinExistence type="predicted"/>
<dbReference type="SUPFAM" id="SSF50978">
    <property type="entry name" value="WD40 repeat-like"/>
    <property type="match status" value="2"/>
</dbReference>
<dbReference type="STRING" id="3068.D8TUI0"/>
<dbReference type="Gene3D" id="2.130.10.10">
    <property type="entry name" value="YVTN repeat-like/Quinoprotein amine dehydrogenase"/>
    <property type="match status" value="5"/>
</dbReference>
<dbReference type="PROSITE" id="PS50082">
    <property type="entry name" value="WD_REPEATS_2"/>
    <property type="match status" value="7"/>
</dbReference>
<protein>
    <recommendedName>
        <fullName evidence="7">Peroxin-7</fullName>
    </recommendedName>
</protein>
<dbReference type="eggNOG" id="KOG0267">
    <property type="taxonomic scope" value="Eukaryota"/>
</dbReference>
<organism evidence="6">
    <name type="scientific">Volvox carteri f. nagariensis</name>
    <dbReference type="NCBI Taxonomy" id="3068"/>
    <lineage>
        <taxon>Eukaryota</taxon>
        <taxon>Viridiplantae</taxon>
        <taxon>Chlorophyta</taxon>
        <taxon>core chlorophytes</taxon>
        <taxon>Chlorophyceae</taxon>
        <taxon>CS clade</taxon>
        <taxon>Chlamydomonadales</taxon>
        <taxon>Volvocaceae</taxon>
        <taxon>Volvox</taxon>
    </lineage>
</organism>
<feature type="region of interest" description="Disordered" evidence="4">
    <location>
        <begin position="1699"/>
        <end position="1768"/>
    </location>
</feature>
<dbReference type="PANTHER" id="PTHR44129">
    <property type="entry name" value="WD REPEAT-CONTAINING PROTEIN POP1"/>
    <property type="match status" value="1"/>
</dbReference>
<feature type="repeat" description="WD" evidence="3">
    <location>
        <begin position="1617"/>
        <end position="1649"/>
    </location>
</feature>
<feature type="repeat" description="WD" evidence="3">
    <location>
        <begin position="1948"/>
        <end position="1990"/>
    </location>
</feature>
<dbReference type="InterPro" id="IPR036322">
    <property type="entry name" value="WD40_repeat_dom_sf"/>
</dbReference>
<evidence type="ECO:0000313" key="5">
    <source>
        <dbReference type="EMBL" id="EFJ48827.1"/>
    </source>
</evidence>
<dbReference type="RefSeq" id="XP_002950159.1">
    <property type="nucleotide sequence ID" value="XM_002950113.1"/>
</dbReference>